<feature type="transmembrane region" description="Helical" evidence="1">
    <location>
        <begin position="20"/>
        <end position="41"/>
    </location>
</feature>
<protein>
    <submittedName>
        <fullName evidence="2">Uncharacterized protein</fullName>
    </submittedName>
</protein>
<dbReference type="AlphaFoldDB" id="T1CRT8"/>
<evidence type="ECO:0000313" key="2">
    <source>
        <dbReference type="EMBL" id="GAD05798.1"/>
    </source>
</evidence>
<evidence type="ECO:0000256" key="1">
    <source>
        <dbReference type="SAM" id="Phobius"/>
    </source>
</evidence>
<sequence length="42" mass="4610">MNISVYLSSISFISKEHFSAQIGGILSVFSLSFLMSMGAVFY</sequence>
<gene>
    <name evidence="2" type="ORF">PORCRE_1506</name>
</gene>
<dbReference type="EMBL" id="BAOU01000041">
    <property type="protein sequence ID" value="GAD05798.1"/>
    <property type="molecule type" value="Genomic_DNA"/>
</dbReference>
<proteinExistence type="predicted"/>
<reference evidence="2 3" key="2">
    <citation type="journal article" date="2013" name="Genome Announc.">
        <title>Draft Genome Sequences of Porphyromonas crevioricanis JCM 15906T and Porphyromonas cansulci JCM 13913T Isolated from a Canine Oral Cavity.</title>
        <authorList>
            <person name="Sakamoto M."/>
            <person name="Tanaka N."/>
            <person name="Shiwa Y."/>
            <person name="Yoshikawa H."/>
            <person name="Ohkuma M."/>
        </authorList>
    </citation>
    <scope>NUCLEOTIDE SEQUENCE [LARGE SCALE GENOMIC DNA]</scope>
    <source>
        <strain evidence="2 3">JCM 15906</strain>
    </source>
</reference>
<reference evidence="3" key="1">
    <citation type="journal article" date="2013" name="Genome">
        <title>Draft Genome Sequences of Porphyromonas crevioricanis JCM 15906T and Porphyromonas cansulci JCM 13913T Isolated from a Canine Oral Cavity.</title>
        <authorList>
            <person name="Sakamoto M."/>
            <person name="Tanaka N."/>
            <person name="Shiwa Y."/>
            <person name="Yoshikawa H."/>
            <person name="Ohkuma M."/>
        </authorList>
    </citation>
    <scope>NUCLEOTIDE SEQUENCE [LARGE SCALE GENOMIC DNA]</scope>
    <source>
        <strain evidence="3">JCM 15906</strain>
    </source>
</reference>
<keyword evidence="1" id="KW-1133">Transmembrane helix</keyword>
<accession>T1CRT8</accession>
<comment type="caution">
    <text evidence="2">The sequence shown here is derived from an EMBL/GenBank/DDBJ whole genome shotgun (WGS) entry which is preliminary data.</text>
</comment>
<name>T1CRT8_9PORP</name>
<keyword evidence="1" id="KW-0812">Transmembrane</keyword>
<evidence type="ECO:0000313" key="3">
    <source>
        <dbReference type="Proteomes" id="UP000018031"/>
    </source>
</evidence>
<dbReference type="Proteomes" id="UP000018031">
    <property type="component" value="Unassembled WGS sequence"/>
</dbReference>
<organism evidence="2 3">
    <name type="scientific">Porphyromonas crevioricanis JCM 15906</name>
    <dbReference type="NCBI Taxonomy" id="1305617"/>
    <lineage>
        <taxon>Bacteria</taxon>
        <taxon>Pseudomonadati</taxon>
        <taxon>Bacteroidota</taxon>
        <taxon>Bacteroidia</taxon>
        <taxon>Bacteroidales</taxon>
        <taxon>Porphyromonadaceae</taxon>
        <taxon>Porphyromonas</taxon>
    </lineage>
</organism>
<keyword evidence="1" id="KW-0472">Membrane</keyword>